<accession>A0A6I5ZSD6</accession>
<feature type="transmembrane region" description="Helical" evidence="2">
    <location>
        <begin position="335"/>
        <end position="353"/>
    </location>
</feature>
<dbReference type="EMBL" id="CP046244">
    <property type="protein sequence ID" value="QGP92646.1"/>
    <property type="molecule type" value="Genomic_DNA"/>
</dbReference>
<feature type="domain" description="Tyrosine-protein kinase G-rich" evidence="3">
    <location>
        <begin position="311"/>
        <end position="384"/>
    </location>
</feature>
<reference evidence="4 5" key="1">
    <citation type="submission" date="2019-11" db="EMBL/GenBank/DDBJ databases">
        <title>Genome sequence of Moorella glycerini DSM11254.</title>
        <authorList>
            <person name="Poehlein A."/>
            <person name="Boeer T."/>
            <person name="Daniel R."/>
        </authorList>
    </citation>
    <scope>NUCLEOTIDE SEQUENCE [LARGE SCALE GENOMIC DNA]</scope>
    <source>
        <strain evidence="4 5">DSM 11254</strain>
    </source>
</reference>
<gene>
    <name evidence="4" type="ORF">MGLY_20340</name>
</gene>
<dbReference type="AlphaFoldDB" id="A0A6I5ZSD6"/>
<protein>
    <recommendedName>
        <fullName evidence="3">Tyrosine-protein kinase G-rich domain-containing protein</fullName>
    </recommendedName>
</protein>
<keyword evidence="5" id="KW-1185">Reference proteome</keyword>
<organism evidence="4 5">
    <name type="scientific">Neomoorella glycerini</name>
    <dbReference type="NCBI Taxonomy" id="55779"/>
    <lineage>
        <taxon>Bacteria</taxon>
        <taxon>Bacillati</taxon>
        <taxon>Bacillota</taxon>
        <taxon>Clostridia</taxon>
        <taxon>Neomoorellales</taxon>
        <taxon>Neomoorellaceae</taxon>
        <taxon>Neomoorella</taxon>
    </lineage>
</organism>
<dbReference type="GO" id="GO:0005886">
    <property type="term" value="C:plasma membrane"/>
    <property type="evidence" value="ECO:0007669"/>
    <property type="project" value="TreeGrafter"/>
</dbReference>
<dbReference type="InterPro" id="IPR050445">
    <property type="entry name" value="Bact_polysacc_biosynth/exp"/>
</dbReference>
<dbReference type="PANTHER" id="PTHR32309:SF13">
    <property type="entry name" value="FERRIC ENTEROBACTIN TRANSPORT PROTEIN FEPE"/>
    <property type="match status" value="1"/>
</dbReference>
<evidence type="ECO:0000256" key="2">
    <source>
        <dbReference type="SAM" id="Phobius"/>
    </source>
</evidence>
<dbReference type="Pfam" id="PF13807">
    <property type="entry name" value="GNVR"/>
    <property type="match status" value="1"/>
</dbReference>
<keyword evidence="1" id="KW-0175">Coiled coil</keyword>
<evidence type="ECO:0000259" key="3">
    <source>
        <dbReference type="Pfam" id="PF13807"/>
    </source>
</evidence>
<feature type="transmembrane region" description="Helical" evidence="2">
    <location>
        <begin position="365"/>
        <end position="385"/>
    </location>
</feature>
<proteinExistence type="predicted"/>
<dbReference type="RefSeq" id="WP_170291020.1">
    <property type="nucleotide sequence ID" value="NZ_CP046244.1"/>
</dbReference>
<dbReference type="Proteomes" id="UP000425916">
    <property type="component" value="Chromosome"/>
</dbReference>
<dbReference type="InterPro" id="IPR032807">
    <property type="entry name" value="GNVR"/>
</dbReference>
<keyword evidence="2" id="KW-1133">Transmembrane helix</keyword>
<keyword evidence="2" id="KW-0812">Transmembrane</keyword>
<sequence length="419" mass="45699">MITGLTIVAILTSAVLSYFVIPPLYETKAVLMVTQQRDEKAPAGNREQDIQDVINTVSRLPLMTVNTYVAQLTTPALLQRVINKLGLDPQSYTPAGLANLITVKAIKDTNLIEIYVRNTDPQLAARIANTLRDEFLQFITENNQQQMAKAVEFLQQQKQKVDADLAKAAAALKEFNAKPNGVELLEKQNAKRMEDLALYQSQLQLAGVETEQLRAAKASLEARLAQTPPKVTVKQPLLTAGKEEVAAGPVGEVETVNPVYTRLQEDIAAKDAALADKEAQISGLKQVIAQLQKDLEGLQADLTAKKTEQDRLQRQVKQLEEASSLLAQKITETSIASSINLGGTALVPVGAAMVPTAPVKPNKRLNMAVAGVLGLMIAVFLAFLLEYLDNTVKDPEQLESLLGLPVLGTVPQMTRKRRR</sequence>
<evidence type="ECO:0000313" key="5">
    <source>
        <dbReference type="Proteomes" id="UP000425916"/>
    </source>
</evidence>
<evidence type="ECO:0000313" key="4">
    <source>
        <dbReference type="EMBL" id="QGP92646.1"/>
    </source>
</evidence>
<dbReference type="PANTHER" id="PTHR32309">
    <property type="entry name" value="TYROSINE-PROTEIN KINASE"/>
    <property type="match status" value="1"/>
</dbReference>
<name>A0A6I5ZSD6_9FIRM</name>
<keyword evidence="2" id="KW-0472">Membrane</keyword>
<dbReference type="GO" id="GO:0004713">
    <property type="term" value="F:protein tyrosine kinase activity"/>
    <property type="evidence" value="ECO:0007669"/>
    <property type="project" value="TreeGrafter"/>
</dbReference>
<feature type="coiled-coil region" evidence="1">
    <location>
        <begin position="260"/>
        <end position="329"/>
    </location>
</feature>
<evidence type="ECO:0000256" key="1">
    <source>
        <dbReference type="SAM" id="Coils"/>
    </source>
</evidence>